<evidence type="ECO:0000256" key="3">
    <source>
        <dbReference type="ARBA" id="ARBA00022833"/>
    </source>
</evidence>
<evidence type="ECO:0000256" key="2">
    <source>
        <dbReference type="ARBA" id="ARBA00022771"/>
    </source>
</evidence>
<comment type="caution">
    <text evidence="6">The sequence shown here is derived from an EMBL/GenBank/DDBJ whole genome shotgun (WGS) entry which is preliminary data.</text>
</comment>
<keyword evidence="7" id="KW-1185">Reference proteome</keyword>
<evidence type="ECO:0000313" key="6">
    <source>
        <dbReference type="EMBL" id="CAD8113379.1"/>
    </source>
</evidence>
<dbReference type="OMA" id="SSNGPEY"/>
<keyword evidence="1" id="KW-0479">Metal-binding</keyword>
<feature type="domain" description="FHA" evidence="4">
    <location>
        <begin position="264"/>
        <end position="313"/>
    </location>
</feature>
<keyword evidence="3" id="KW-0862">Zinc</keyword>
<keyword evidence="2" id="KW-0863">Zinc-finger</keyword>
<proteinExistence type="predicted"/>
<dbReference type="InterPro" id="IPR011016">
    <property type="entry name" value="Znf_RING-CH"/>
</dbReference>
<evidence type="ECO:0000259" key="4">
    <source>
        <dbReference type="PROSITE" id="PS50006"/>
    </source>
</evidence>
<dbReference type="CDD" id="cd00060">
    <property type="entry name" value="FHA"/>
    <property type="match status" value="1"/>
</dbReference>
<dbReference type="AlphaFoldDB" id="A0A8S1QC63"/>
<dbReference type="GO" id="GO:0008270">
    <property type="term" value="F:zinc ion binding"/>
    <property type="evidence" value="ECO:0007669"/>
    <property type="project" value="UniProtKB-KW"/>
</dbReference>
<evidence type="ECO:0000259" key="5">
    <source>
        <dbReference type="PROSITE" id="PS51292"/>
    </source>
</evidence>
<dbReference type="SMART" id="SM00240">
    <property type="entry name" value="FHA"/>
    <property type="match status" value="1"/>
</dbReference>
<dbReference type="Pfam" id="PF12906">
    <property type="entry name" value="RINGv"/>
    <property type="match status" value="1"/>
</dbReference>
<protein>
    <submittedName>
        <fullName evidence="6">Uncharacterized protein</fullName>
    </submittedName>
</protein>
<dbReference type="SMART" id="SM00744">
    <property type="entry name" value="RINGv"/>
    <property type="match status" value="1"/>
</dbReference>
<evidence type="ECO:0000313" key="7">
    <source>
        <dbReference type="Proteomes" id="UP000688137"/>
    </source>
</evidence>
<name>A0A8S1QC63_PARPR</name>
<dbReference type="Pfam" id="PF00498">
    <property type="entry name" value="FHA"/>
    <property type="match status" value="1"/>
</dbReference>
<feature type="domain" description="RING-CH-type" evidence="5">
    <location>
        <begin position="138"/>
        <end position="217"/>
    </location>
</feature>
<dbReference type="PROSITE" id="PS50006">
    <property type="entry name" value="FHA_DOMAIN"/>
    <property type="match status" value="1"/>
</dbReference>
<organism evidence="6 7">
    <name type="scientific">Paramecium primaurelia</name>
    <dbReference type="NCBI Taxonomy" id="5886"/>
    <lineage>
        <taxon>Eukaryota</taxon>
        <taxon>Sar</taxon>
        <taxon>Alveolata</taxon>
        <taxon>Ciliophora</taxon>
        <taxon>Intramacronucleata</taxon>
        <taxon>Oligohymenophorea</taxon>
        <taxon>Peniculida</taxon>
        <taxon>Parameciidae</taxon>
        <taxon>Paramecium</taxon>
    </lineage>
</organism>
<sequence>MPAYKSNLEVQIKQDQKQGMGLIDHEQTDTFPVWKFRGSSTTIYEENQVYTESTEMQPNKNVLLKVSKQKNHYEILLSVMQPPFMVVKDIKSSNGSEYPLVVNSIIRLGRVEYKVIEERNKHMQTFRAPGSIKSSFLSDNNLTYQCKFCFMEGRQSKDQLFLTNICRCAGNGQAVHLECLRYWVDSNIIKEETQFGLTLKWNKQHECSICKEGLPIRVQYEDEYFDLFTLDRPDLQYILVENINKEKNLCNEIYLIHSLLIDNIKIGRGFQCDIKAQDITVSRHHATIKLTDGNFVIQDNKSKFGTLVSIDKKISIDCAACSLQIGKILINLIQSDQIQKGAPSTQHKLTQLPQINKQLEEDEPQMDDDSFQLENK</sequence>
<evidence type="ECO:0000256" key="1">
    <source>
        <dbReference type="ARBA" id="ARBA00022723"/>
    </source>
</evidence>
<dbReference type="PANTHER" id="PTHR46210">
    <property type="entry name" value="FHA DOMAIN-CONTAINING PROTEIN"/>
    <property type="match status" value="1"/>
</dbReference>
<accession>A0A8S1QC63</accession>
<reference evidence="6" key="1">
    <citation type="submission" date="2021-01" db="EMBL/GenBank/DDBJ databases">
        <authorList>
            <consortium name="Genoscope - CEA"/>
            <person name="William W."/>
        </authorList>
    </citation>
    <scope>NUCLEOTIDE SEQUENCE</scope>
</reference>
<dbReference type="PANTHER" id="PTHR46210:SF1">
    <property type="entry name" value="FHA DOMAIN-CONTAINING PROTEIN"/>
    <property type="match status" value="1"/>
</dbReference>
<dbReference type="InterPro" id="IPR000253">
    <property type="entry name" value="FHA_dom"/>
</dbReference>
<dbReference type="Proteomes" id="UP000688137">
    <property type="component" value="Unassembled WGS sequence"/>
</dbReference>
<dbReference type="PROSITE" id="PS51292">
    <property type="entry name" value="ZF_RING_CH"/>
    <property type="match status" value="1"/>
</dbReference>
<gene>
    <name evidence="6" type="ORF">PPRIM_AZ9-3.1.T1550030</name>
</gene>
<dbReference type="EMBL" id="CAJJDM010000160">
    <property type="protein sequence ID" value="CAD8113379.1"/>
    <property type="molecule type" value="Genomic_DNA"/>
</dbReference>